<dbReference type="AlphaFoldDB" id="A0AAQ3RFT1"/>
<organism evidence="1 2">
    <name type="scientific">Vigna mungo</name>
    <name type="common">Black gram</name>
    <name type="synonym">Phaseolus mungo</name>
    <dbReference type="NCBI Taxonomy" id="3915"/>
    <lineage>
        <taxon>Eukaryota</taxon>
        <taxon>Viridiplantae</taxon>
        <taxon>Streptophyta</taxon>
        <taxon>Embryophyta</taxon>
        <taxon>Tracheophyta</taxon>
        <taxon>Spermatophyta</taxon>
        <taxon>Magnoliopsida</taxon>
        <taxon>eudicotyledons</taxon>
        <taxon>Gunneridae</taxon>
        <taxon>Pentapetalae</taxon>
        <taxon>rosids</taxon>
        <taxon>fabids</taxon>
        <taxon>Fabales</taxon>
        <taxon>Fabaceae</taxon>
        <taxon>Papilionoideae</taxon>
        <taxon>50 kb inversion clade</taxon>
        <taxon>NPAAA clade</taxon>
        <taxon>indigoferoid/millettioid clade</taxon>
        <taxon>Phaseoleae</taxon>
        <taxon>Vigna</taxon>
    </lineage>
</organism>
<dbReference type="Proteomes" id="UP001374535">
    <property type="component" value="Chromosome 11"/>
</dbReference>
<keyword evidence="2" id="KW-1185">Reference proteome</keyword>
<proteinExistence type="predicted"/>
<protein>
    <submittedName>
        <fullName evidence="1">Uncharacterized protein</fullName>
    </submittedName>
</protein>
<gene>
    <name evidence="1" type="ORF">V8G54_035569</name>
</gene>
<accession>A0AAQ3RFT1</accession>
<evidence type="ECO:0000313" key="1">
    <source>
        <dbReference type="EMBL" id="WVY90055.1"/>
    </source>
</evidence>
<dbReference type="EMBL" id="CP144690">
    <property type="protein sequence ID" value="WVY90055.1"/>
    <property type="molecule type" value="Genomic_DNA"/>
</dbReference>
<evidence type="ECO:0000313" key="2">
    <source>
        <dbReference type="Proteomes" id="UP001374535"/>
    </source>
</evidence>
<name>A0AAQ3RFT1_VIGMU</name>
<sequence>MARKSLTVVIFGQRRKSIIVVESIDLSRVPLQIVIGQLESSLPGAIVWDDDGEGIDEEDSSLALSATWTNSACAERCEIALSDSLTKSPFGVLTDITLNGVDMALSGDVIDTPLEVVWDVGKLSHALLDRLTILFYSFTNCELRSMVIIDRGMIGSSESTTNFPGKIPRGPDVPTRIQFFVDRNKLNHMTIFKIPFSGHKTLVKLGARFEDDKQDVRQEKVLKKSSYKPSSGLEEKKKFLGKEPLTQHRKKFWKKNSYQRRKNLSGYLAQKGVPTDRCLTWEKALGLLSSKGSPHRSLPNVGKGSQPIMLKRESLPFVAQRGKRLSGYLAQKGENALGLLCSKGSSYRLSLNVGKGSLALKLKWESLPLAAQCWKREFLPLGLKKKVQKRTPISQLLNKSSPFMLEPPTFIFVSENSCTGNSSKELLTQHRKKFWKKNSYQRRENLSGYLAQKGVPTDRRLTWEKALGLLSSKGSPHRSLPNVGKGSQPIMLKRESLPFVAQRGKRLSGYLAQKGKNALGLLCSKGSSYRLSLNVGKGSLALKLKWESLPLAAQSQKEFLPLGLKKKVQKRTPISQLFNKSSPFMLEPPTFIFAWFQ</sequence>
<reference evidence="1 2" key="1">
    <citation type="journal article" date="2023" name="Life. Sci Alliance">
        <title>Evolutionary insights into 3D genome organization and epigenetic landscape of Vigna mungo.</title>
        <authorList>
            <person name="Junaid A."/>
            <person name="Singh B."/>
            <person name="Bhatia S."/>
        </authorList>
    </citation>
    <scope>NUCLEOTIDE SEQUENCE [LARGE SCALE GENOMIC DNA]</scope>
    <source>
        <strain evidence="1">Urdbean</strain>
    </source>
</reference>